<dbReference type="Gene3D" id="3.40.50.1820">
    <property type="entry name" value="alpha/beta hydrolase"/>
    <property type="match status" value="1"/>
</dbReference>
<evidence type="ECO:0000313" key="10">
    <source>
        <dbReference type="Proteomes" id="UP000245207"/>
    </source>
</evidence>
<dbReference type="InterPro" id="IPR002921">
    <property type="entry name" value="Fungal_lipase-type"/>
</dbReference>
<evidence type="ECO:0000259" key="7">
    <source>
        <dbReference type="Pfam" id="PF01764"/>
    </source>
</evidence>
<dbReference type="EMBL" id="PKPP01000371">
    <property type="protein sequence ID" value="PWA93652.1"/>
    <property type="molecule type" value="Genomic_DNA"/>
</dbReference>
<dbReference type="InterPro" id="IPR044603">
    <property type="entry name" value="SAG101-like"/>
</dbReference>
<dbReference type="GO" id="GO:0006952">
    <property type="term" value="P:defense response"/>
    <property type="evidence" value="ECO:0007669"/>
    <property type="project" value="UniProtKB-KW"/>
</dbReference>
<dbReference type="InterPro" id="IPR041266">
    <property type="entry name" value="EDS1_EP"/>
</dbReference>
<dbReference type="GO" id="GO:0005737">
    <property type="term" value="C:cytoplasm"/>
    <property type="evidence" value="ECO:0007669"/>
    <property type="project" value="UniProtKB-SubCell"/>
</dbReference>
<dbReference type="SUPFAM" id="SSF53474">
    <property type="entry name" value="alpha/beta-Hydrolases"/>
    <property type="match status" value="1"/>
</dbReference>
<evidence type="ECO:0000256" key="2">
    <source>
        <dbReference type="ARBA" id="ARBA00004496"/>
    </source>
</evidence>
<dbReference type="STRING" id="35608.A0A2U1Q6U9"/>
<keyword evidence="10" id="KW-1185">Reference proteome</keyword>
<dbReference type="Pfam" id="PF18117">
    <property type="entry name" value="EDS1_EP"/>
    <property type="match status" value="1"/>
</dbReference>
<reference evidence="9 10" key="1">
    <citation type="journal article" date="2018" name="Mol. Plant">
        <title>The genome of Artemisia annua provides insight into the evolution of Asteraceae family and artemisinin biosynthesis.</title>
        <authorList>
            <person name="Shen Q."/>
            <person name="Zhang L."/>
            <person name="Liao Z."/>
            <person name="Wang S."/>
            <person name="Yan T."/>
            <person name="Shi P."/>
            <person name="Liu M."/>
            <person name="Fu X."/>
            <person name="Pan Q."/>
            <person name="Wang Y."/>
            <person name="Lv Z."/>
            <person name="Lu X."/>
            <person name="Zhang F."/>
            <person name="Jiang W."/>
            <person name="Ma Y."/>
            <person name="Chen M."/>
            <person name="Hao X."/>
            <person name="Li L."/>
            <person name="Tang Y."/>
            <person name="Lv G."/>
            <person name="Zhou Y."/>
            <person name="Sun X."/>
            <person name="Brodelius P.E."/>
            <person name="Rose J.K.C."/>
            <person name="Tang K."/>
        </authorList>
    </citation>
    <scope>NUCLEOTIDE SEQUENCE [LARGE SCALE GENOMIC DNA]</scope>
    <source>
        <strain evidence="10">cv. Huhao1</strain>
        <tissue evidence="9">Leaf</tissue>
    </source>
</reference>
<proteinExistence type="predicted"/>
<keyword evidence="3" id="KW-0963">Cytoplasm</keyword>
<evidence type="ECO:0000259" key="8">
    <source>
        <dbReference type="Pfam" id="PF18117"/>
    </source>
</evidence>
<keyword evidence="4 9" id="KW-0378">Hydrolase</keyword>
<keyword evidence="5" id="KW-0611">Plant defense</keyword>
<dbReference type="PANTHER" id="PTHR46898">
    <property type="entry name" value="SENESCENCE-ASSOCIATED CARBOXYLESTERASE 101"/>
    <property type="match status" value="1"/>
</dbReference>
<sequence>MMIENIFCSEVELGALLGSLDIISDAYGAVLETCSTYQFHLRPSGLHVLAFQSSDDYTRRFLEGECGLVSSKDFSVVEFINSGVNASFSINKAVVEFFEHLTNLLTEFENKHIHTPLVVTGQYLGGYLAMLFTIWLQRTIDEKESVGIKNNKRPICITFGSPLVGDEALQCAISDRQKWKSSFLNVVSIDDHIASFFSSNSRYKPFGTFLFCTESGGHAAFEDHEAILEVLDLMASSNTGNYQKYDYKSILNSITSKALYRGASNQVGEFNMSLLREGITLQFREVGLLDNLSNDLIDKMVNKQENQKKTYKPRMSLNRMKESMANMEGYIYSRRSKGGYYDCYKNERNRNEIDGVNLVIRHHVILNKYWEENVEINSRMPQKEGANLRKRWLYSGNNYKRMIEPLDIAKHYRKFETNYITTARSNHYKLLEKWWNDDKKDLNPNEKMKAPNLNIDSCFWAHVEEAVLALRDLKNGRSSRNREDIKHELEHFMAYVMQSIKDYLVSSDIFLEGSSLMKWWNEYNTYKRGLCYSEFSQYMKSGRYKSYQ</sequence>
<dbReference type="GO" id="GO:0005634">
    <property type="term" value="C:nucleus"/>
    <property type="evidence" value="ECO:0007669"/>
    <property type="project" value="UniProtKB-SubCell"/>
</dbReference>
<evidence type="ECO:0000313" key="9">
    <source>
        <dbReference type="EMBL" id="PWA93652.1"/>
    </source>
</evidence>
<dbReference type="GO" id="GO:0052689">
    <property type="term" value="F:carboxylic ester hydrolase activity"/>
    <property type="evidence" value="ECO:0007669"/>
    <property type="project" value="InterPro"/>
</dbReference>
<feature type="domain" description="EDS1 EP" evidence="8">
    <location>
        <begin position="327"/>
        <end position="528"/>
    </location>
</feature>
<organism evidence="9 10">
    <name type="scientific">Artemisia annua</name>
    <name type="common">Sweet wormwood</name>
    <dbReference type="NCBI Taxonomy" id="35608"/>
    <lineage>
        <taxon>Eukaryota</taxon>
        <taxon>Viridiplantae</taxon>
        <taxon>Streptophyta</taxon>
        <taxon>Embryophyta</taxon>
        <taxon>Tracheophyta</taxon>
        <taxon>Spermatophyta</taxon>
        <taxon>Magnoliopsida</taxon>
        <taxon>eudicotyledons</taxon>
        <taxon>Gunneridae</taxon>
        <taxon>Pentapetalae</taxon>
        <taxon>asterids</taxon>
        <taxon>campanulids</taxon>
        <taxon>Asterales</taxon>
        <taxon>Asteraceae</taxon>
        <taxon>Asteroideae</taxon>
        <taxon>Anthemideae</taxon>
        <taxon>Artemisiinae</taxon>
        <taxon>Artemisia</taxon>
    </lineage>
</organism>
<dbReference type="PANTHER" id="PTHR46898:SF3">
    <property type="entry name" value="FUNGAL LIPASE-LIKE DOMAIN-CONTAINING PROTEIN"/>
    <property type="match status" value="1"/>
</dbReference>
<dbReference type="AlphaFoldDB" id="A0A2U1Q6U9"/>
<accession>A0A2U1Q6U9</accession>
<dbReference type="OrthoDB" id="438440at2759"/>
<dbReference type="Proteomes" id="UP000245207">
    <property type="component" value="Unassembled WGS sequence"/>
</dbReference>
<evidence type="ECO:0000256" key="6">
    <source>
        <dbReference type="ARBA" id="ARBA00023242"/>
    </source>
</evidence>
<evidence type="ECO:0000256" key="3">
    <source>
        <dbReference type="ARBA" id="ARBA00022490"/>
    </source>
</evidence>
<evidence type="ECO:0000256" key="4">
    <source>
        <dbReference type="ARBA" id="ARBA00022801"/>
    </source>
</evidence>
<evidence type="ECO:0000256" key="5">
    <source>
        <dbReference type="ARBA" id="ARBA00022821"/>
    </source>
</evidence>
<evidence type="ECO:0000256" key="1">
    <source>
        <dbReference type="ARBA" id="ARBA00004123"/>
    </source>
</evidence>
<comment type="caution">
    <text evidence="9">The sequence shown here is derived from an EMBL/GenBank/DDBJ whole genome shotgun (WGS) entry which is preliminary data.</text>
</comment>
<keyword evidence="6" id="KW-0539">Nucleus</keyword>
<name>A0A2U1Q6U9_ARTAN</name>
<dbReference type="GO" id="GO:0006629">
    <property type="term" value="P:lipid metabolic process"/>
    <property type="evidence" value="ECO:0007669"/>
    <property type="project" value="InterPro"/>
</dbReference>
<protein>
    <submittedName>
        <fullName evidence="9">Alpha/Beta hydrolase fold protein</fullName>
    </submittedName>
</protein>
<gene>
    <name evidence="9" type="ORF">CTI12_AA068590</name>
</gene>
<dbReference type="Pfam" id="PF01764">
    <property type="entry name" value="Lipase_3"/>
    <property type="match status" value="1"/>
</dbReference>
<dbReference type="InterPro" id="IPR029058">
    <property type="entry name" value="AB_hydrolase_fold"/>
</dbReference>
<comment type="subcellular location">
    <subcellularLocation>
        <location evidence="2">Cytoplasm</location>
    </subcellularLocation>
    <subcellularLocation>
        <location evidence="1">Nucleus</location>
    </subcellularLocation>
</comment>
<feature type="domain" description="Fungal lipase-type" evidence="7">
    <location>
        <begin position="48"/>
        <end position="197"/>
    </location>
</feature>